<reference evidence="7 8" key="1">
    <citation type="submission" date="2018-11" db="EMBL/GenBank/DDBJ databases">
        <title>Genome sequence of Saitozyma podzolica DSM 27192.</title>
        <authorList>
            <person name="Aliyu H."/>
            <person name="Gorte O."/>
            <person name="Ochsenreither K."/>
        </authorList>
    </citation>
    <scope>NUCLEOTIDE SEQUENCE [LARGE SCALE GENOMIC DNA]</scope>
    <source>
        <strain evidence="7 8">DSM 27192</strain>
    </source>
</reference>
<dbReference type="Pfam" id="PF17875">
    <property type="entry name" value="RPA43_OB"/>
    <property type="match status" value="1"/>
</dbReference>
<dbReference type="InterPro" id="IPR036898">
    <property type="entry name" value="RNA_pol_Rpb7-like_N_sf"/>
</dbReference>
<dbReference type="Gene3D" id="3.30.1490.120">
    <property type="entry name" value="RNA polymerase Rpb7-like, N-terminal domain"/>
    <property type="match status" value="1"/>
</dbReference>
<keyword evidence="2" id="KW-0240">DNA-directed RNA polymerase</keyword>
<dbReference type="AlphaFoldDB" id="A0A427Y3C3"/>
<dbReference type="InterPro" id="IPR041178">
    <property type="entry name" value="RPA43_OB"/>
</dbReference>
<dbReference type="OrthoDB" id="10250504at2759"/>
<feature type="compositionally biased region" description="Pro residues" evidence="5">
    <location>
        <begin position="365"/>
        <end position="387"/>
    </location>
</feature>
<evidence type="ECO:0000256" key="2">
    <source>
        <dbReference type="ARBA" id="ARBA00022478"/>
    </source>
</evidence>
<protein>
    <recommendedName>
        <fullName evidence="6">RPA43 OB domain-containing protein</fullName>
    </recommendedName>
</protein>
<evidence type="ECO:0000256" key="1">
    <source>
        <dbReference type="ARBA" id="ARBA00004123"/>
    </source>
</evidence>
<dbReference type="STRING" id="1890683.A0A427Y3C3"/>
<dbReference type="InterPro" id="IPR045113">
    <property type="entry name" value="Rpb7-like"/>
</dbReference>
<feature type="domain" description="RPA43 OB" evidence="6">
    <location>
        <begin position="247"/>
        <end position="361"/>
    </location>
</feature>
<name>A0A427Y3C3_9TREE</name>
<comment type="caution">
    <text evidence="7">The sequence shown here is derived from an EMBL/GenBank/DDBJ whole genome shotgun (WGS) entry which is preliminary data.</text>
</comment>
<feature type="compositionally biased region" description="Low complexity" evidence="5">
    <location>
        <begin position="9"/>
        <end position="18"/>
    </location>
</feature>
<evidence type="ECO:0000313" key="8">
    <source>
        <dbReference type="Proteomes" id="UP000279259"/>
    </source>
</evidence>
<comment type="subcellular location">
    <subcellularLocation>
        <location evidence="1">Nucleus</location>
    </subcellularLocation>
</comment>
<dbReference type="PANTHER" id="PTHR12709">
    <property type="entry name" value="DNA-DIRECTED RNA POLYMERASE II, III"/>
    <property type="match status" value="1"/>
</dbReference>
<feature type="region of interest" description="Disordered" evidence="5">
    <location>
        <begin position="286"/>
        <end position="306"/>
    </location>
</feature>
<gene>
    <name evidence="7" type="ORF">EHS25_003682</name>
</gene>
<evidence type="ECO:0000313" key="7">
    <source>
        <dbReference type="EMBL" id="RSH85543.1"/>
    </source>
</evidence>
<feature type="compositionally biased region" description="Basic residues" evidence="5">
    <location>
        <begin position="23"/>
        <end position="35"/>
    </location>
</feature>
<dbReference type="Proteomes" id="UP000279259">
    <property type="component" value="Unassembled WGS sequence"/>
</dbReference>
<dbReference type="GO" id="GO:0006362">
    <property type="term" value="P:transcription elongation by RNA polymerase I"/>
    <property type="evidence" value="ECO:0007669"/>
    <property type="project" value="TreeGrafter"/>
</dbReference>
<keyword evidence="3" id="KW-0804">Transcription</keyword>
<evidence type="ECO:0000256" key="5">
    <source>
        <dbReference type="SAM" id="MobiDB-lite"/>
    </source>
</evidence>
<dbReference type="GO" id="GO:0006352">
    <property type="term" value="P:DNA-templated transcription initiation"/>
    <property type="evidence" value="ECO:0007669"/>
    <property type="project" value="InterPro"/>
</dbReference>
<evidence type="ECO:0000259" key="6">
    <source>
        <dbReference type="Pfam" id="PF17875"/>
    </source>
</evidence>
<accession>A0A427Y3C3</accession>
<proteinExistence type="predicted"/>
<feature type="compositionally biased region" description="Basic and acidic residues" evidence="5">
    <location>
        <begin position="436"/>
        <end position="449"/>
    </location>
</feature>
<feature type="region of interest" description="Disordered" evidence="5">
    <location>
        <begin position="360"/>
        <end position="397"/>
    </location>
</feature>
<organism evidence="7 8">
    <name type="scientific">Saitozyma podzolica</name>
    <dbReference type="NCBI Taxonomy" id="1890683"/>
    <lineage>
        <taxon>Eukaryota</taxon>
        <taxon>Fungi</taxon>
        <taxon>Dikarya</taxon>
        <taxon>Basidiomycota</taxon>
        <taxon>Agaricomycotina</taxon>
        <taxon>Tremellomycetes</taxon>
        <taxon>Tremellales</taxon>
        <taxon>Trimorphomycetaceae</taxon>
        <taxon>Saitozyma</taxon>
    </lineage>
</organism>
<dbReference type="GO" id="GO:0005736">
    <property type="term" value="C:RNA polymerase I complex"/>
    <property type="evidence" value="ECO:0007669"/>
    <property type="project" value="TreeGrafter"/>
</dbReference>
<sequence length="514" mass="56856">MSAPNALASSSKPYSSAKDPSKKSKKHKEHKAHKSHKEDKDGKHHKKSGRDKESGHDKSKVKSSSSLHAEKEGKGKEKKGPFELHTSRMRLSVPPKYSGDWMAGVRELLDGMVMRYVSQLSGVLLAHWEHEIIDDTVKLINECPFGVFEVEFRSIVWAPKIGQKLSIPGIAPRSPSYTTAPDDQTSAQHDSLLRGRRSLTLVSRVHLPIYTPPISPLALLLTTWFPPFPRSLVFPCRLSELILFPDGTHSLSSPSHLSLLFSKTFNVSIPLQHIPLDEYIFEHTSREDQPDLEDESDISDSEDEDGFGGLGGFGLGTVHEVGRWKSVKDGKLLGEGGKGVKFTVIGMQITNQVLSLTGSLLADPSNPPPPPSPARIPLPPSRSPTPEPMDLDAAPVSKKPNAHWLRVCFRPAVAAPVAATRAEPTEEIDERFLSARELKKKRKDDEKKKRDARKSKKEEKQLEEVSAIGGERLVGVSEEDAVRDVEGLGQAQEGKKRKAEDETEGKKKKRKEKA</sequence>
<feature type="compositionally biased region" description="Basic and acidic residues" evidence="5">
    <location>
        <begin position="50"/>
        <end position="60"/>
    </location>
</feature>
<feature type="region of interest" description="Disordered" evidence="5">
    <location>
        <begin position="436"/>
        <end position="514"/>
    </location>
</feature>
<feature type="region of interest" description="Disordered" evidence="5">
    <location>
        <begin position="1"/>
        <end position="87"/>
    </location>
</feature>
<dbReference type="EMBL" id="RSCD01000019">
    <property type="protein sequence ID" value="RSH85543.1"/>
    <property type="molecule type" value="Genomic_DNA"/>
</dbReference>
<dbReference type="PANTHER" id="PTHR12709:SF5">
    <property type="entry name" value="DNA-DIRECTED RNA POLYMERASE I SUBUNIT RPA43"/>
    <property type="match status" value="1"/>
</dbReference>
<evidence type="ECO:0000256" key="4">
    <source>
        <dbReference type="ARBA" id="ARBA00023242"/>
    </source>
</evidence>
<keyword evidence="4" id="KW-0539">Nucleus</keyword>
<feature type="compositionally biased region" description="Basic and acidic residues" evidence="5">
    <location>
        <begin position="68"/>
        <end position="86"/>
    </location>
</feature>
<dbReference type="Gene3D" id="2.40.50.1060">
    <property type="match status" value="1"/>
</dbReference>
<keyword evidence="8" id="KW-1185">Reference proteome</keyword>
<evidence type="ECO:0000256" key="3">
    <source>
        <dbReference type="ARBA" id="ARBA00023163"/>
    </source>
</evidence>
<feature type="compositionally biased region" description="Acidic residues" evidence="5">
    <location>
        <begin position="290"/>
        <end position="306"/>
    </location>
</feature>